<evidence type="ECO:0000313" key="1">
    <source>
        <dbReference type="EMBL" id="OIJ22042.1"/>
    </source>
</evidence>
<reference evidence="1 2" key="1">
    <citation type="submission" date="2016-10" db="EMBL/GenBank/DDBJ databases">
        <title>Draft genome sequences of four alkaliphilic bacteria belonging to the Anaerobacillus genus.</title>
        <authorList>
            <person name="Bassil N.M."/>
            <person name="Lloyd J.R."/>
        </authorList>
    </citation>
    <scope>NUCLEOTIDE SEQUENCE [LARGE SCALE GENOMIC DNA]</scope>
    <source>
        <strain evidence="1 2">DSM 22531</strain>
    </source>
</reference>
<accession>A0A1S2MBA1</accession>
<proteinExistence type="predicted"/>
<dbReference type="AlphaFoldDB" id="A0A1S2MBA1"/>
<comment type="caution">
    <text evidence="1">The sequence shown here is derived from an EMBL/GenBank/DDBJ whole genome shotgun (WGS) entry which is preliminary data.</text>
</comment>
<dbReference type="STRING" id="472963.BKP45_05025"/>
<name>A0A1S2MBA1_9BACI</name>
<keyword evidence="2" id="KW-1185">Reference proteome</keyword>
<organism evidence="1 2">
    <name type="scientific">Anaerobacillus alkalidiazotrophicus</name>
    <dbReference type="NCBI Taxonomy" id="472963"/>
    <lineage>
        <taxon>Bacteria</taxon>
        <taxon>Bacillati</taxon>
        <taxon>Bacillota</taxon>
        <taxon>Bacilli</taxon>
        <taxon>Bacillales</taxon>
        <taxon>Bacillaceae</taxon>
        <taxon>Anaerobacillus</taxon>
    </lineage>
</organism>
<gene>
    <name evidence="1" type="ORF">BKP45_05025</name>
</gene>
<evidence type="ECO:0000313" key="2">
    <source>
        <dbReference type="Proteomes" id="UP000180057"/>
    </source>
</evidence>
<dbReference type="OrthoDB" id="2666685at2"/>
<dbReference type="Proteomes" id="UP000180057">
    <property type="component" value="Unassembled WGS sequence"/>
</dbReference>
<dbReference type="EMBL" id="MLQS01000001">
    <property type="protein sequence ID" value="OIJ22042.1"/>
    <property type="molecule type" value="Genomic_DNA"/>
</dbReference>
<dbReference type="RefSeq" id="WP_071388612.1">
    <property type="nucleotide sequence ID" value="NZ_MLQS01000001.1"/>
</dbReference>
<sequence>MESVEKSIEEKWFKEHKATLTQHGDLQILEWKRPGTNTYYCRYVFDGYKMYISGDIGEAVFWLTWKSNVHSFDDIGVHYFEEKLAAYSEERRDYDGDKAAKRLSEWKKELIEEEVIFDHEEFDEMILAAINCSNKNEWAYECVNDLYSELITELDHDYWEWIYNIGDMMPHRIIGYLVGLKMASKQLKENETVTA</sequence>
<protein>
    <submittedName>
        <fullName evidence="1">Uncharacterized protein</fullName>
    </submittedName>
</protein>